<protein>
    <submittedName>
        <fullName evidence="2">Uncharacterized protein</fullName>
    </submittedName>
</protein>
<accession>A0A8X6R0R9</accession>
<dbReference type="EMBL" id="BMAW01040503">
    <property type="protein sequence ID" value="GFU59890.1"/>
    <property type="molecule type" value="Genomic_DNA"/>
</dbReference>
<organism evidence="2 3">
    <name type="scientific">Nephila pilipes</name>
    <name type="common">Giant wood spider</name>
    <name type="synonym">Nephila maculata</name>
    <dbReference type="NCBI Taxonomy" id="299642"/>
    <lineage>
        <taxon>Eukaryota</taxon>
        <taxon>Metazoa</taxon>
        <taxon>Ecdysozoa</taxon>
        <taxon>Arthropoda</taxon>
        <taxon>Chelicerata</taxon>
        <taxon>Arachnida</taxon>
        <taxon>Araneae</taxon>
        <taxon>Araneomorphae</taxon>
        <taxon>Entelegynae</taxon>
        <taxon>Araneoidea</taxon>
        <taxon>Nephilidae</taxon>
        <taxon>Nephila</taxon>
    </lineage>
</organism>
<feature type="compositionally biased region" description="Basic and acidic residues" evidence="1">
    <location>
        <begin position="34"/>
        <end position="44"/>
    </location>
</feature>
<name>A0A8X6R0R9_NEPPI</name>
<evidence type="ECO:0000256" key="1">
    <source>
        <dbReference type="SAM" id="MobiDB-lite"/>
    </source>
</evidence>
<evidence type="ECO:0000313" key="2">
    <source>
        <dbReference type="EMBL" id="GFU59890.1"/>
    </source>
</evidence>
<reference evidence="2" key="1">
    <citation type="submission" date="2020-08" db="EMBL/GenBank/DDBJ databases">
        <title>Multicomponent nature underlies the extraordinary mechanical properties of spider dragline silk.</title>
        <authorList>
            <person name="Kono N."/>
            <person name="Nakamura H."/>
            <person name="Mori M."/>
            <person name="Yoshida Y."/>
            <person name="Ohtoshi R."/>
            <person name="Malay A.D."/>
            <person name="Moran D.A.P."/>
            <person name="Tomita M."/>
            <person name="Numata K."/>
            <person name="Arakawa K."/>
        </authorList>
    </citation>
    <scope>NUCLEOTIDE SEQUENCE</scope>
</reference>
<proteinExistence type="predicted"/>
<dbReference type="AlphaFoldDB" id="A0A8X6R0R9"/>
<keyword evidence="3" id="KW-1185">Reference proteome</keyword>
<feature type="compositionally biased region" description="Basic residues" evidence="1">
    <location>
        <begin position="45"/>
        <end position="54"/>
    </location>
</feature>
<feature type="region of interest" description="Disordered" evidence="1">
    <location>
        <begin position="26"/>
        <end position="71"/>
    </location>
</feature>
<evidence type="ECO:0000313" key="3">
    <source>
        <dbReference type="Proteomes" id="UP000887013"/>
    </source>
</evidence>
<gene>
    <name evidence="2" type="ORF">NPIL_331881</name>
</gene>
<comment type="caution">
    <text evidence="2">The sequence shown here is derived from an EMBL/GenBank/DDBJ whole genome shotgun (WGS) entry which is preliminary data.</text>
</comment>
<dbReference type="Proteomes" id="UP000887013">
    <property type="component" value="Unassembled WGS sequence"/>
</dbReference>
<sequence length="98" mass="11045">MAPRLAPLSLFVYLTFPPGNVTQPTSIMASSRGRRGDHLHERNTHNKTMRRHQGKGSGFIPQSPTSGMQHHDRHNSAAAIMKLDMVQFCFLWKAFSTL</sequence>